<feature type="region of interest" description="Disordered" evidence="1">
    <location>
        <begin position="120"/>
        <end position="139"/>
    </location>
</feature>
<feature type="region of interest" description="Disordered" evidence="1">
    <location>
        <begin position="192"/>
        <end position="257"/>
    </location>
</feature>
<reference evidence="2 3" key="1">
    <citation type="submission" date="2014-06" db="EMBL/GenBank/DDBJ databases">
        <title>Evolutionary Origins and Diversification of the Mycorrhizal Mutualists.</title>
        <authorList>
            <consortium name="DOE Joint Genome Institute"/>
            <consortium name="Mycorrhizal Genomics Consortium"/>
            <person name="Kohler A."/>
            <person name="Kuo A."/>
            <person name="Nagy L.G."/>
            <person name="Floudas D."/>
            <person name="Copeland A."/>
            <person name="Barry K.W."/>
            <person name="Cichocki N."/>
            <person name="Veneault-Fourrey C."/>
            <person name="LaButti K."/>
            <person name="Lindquist E.A."/>
            <person name="Lipzen A."/>
            <person name="Lundell T."/>
            <person name="Morin E."/>
            <person name="Murat C."/>
            <person name="Riley R."/>
            <person name="Ohm R."/>
            <person name="Sun H."/>
            <person name="Tunlid A."/>
            <person name="Henrissat B."/>
            <person name="Grigoriev I.V."/>
            <person name="Hibbett D.S."/>
            <person name="Martin F."/>
        </authorList>
    </citation>
    <scope>NUCLEOTIDE SEQUENCE [LARGE SCALE GENOMIC DNA]</scope>
    <source>
        <strain evidence="2 3">FD-325 SS-3</strain>
    </source>
</reference>
<dbReference type="Proteomes" id="UP000053263">
    <property type="component" value="Unassembled WGS sequence"/>
</dbReference>
<feature type="compositionally biased region" description="Low complexity" evidence="1">
    <location>
        <begin position="29"/>
        <end position="43"/>
    </location>
</feature>
<organism evidence="2 3">
    <name type="scientific">Plicaturopsis crispa FD-325 SS-3</name>
    <dbReference type="NCBI Taxonomy" id="944288"/>
    <lineage>
        <taxon>Eukaryota</taxon>
        <taxon>Fungi</taxon>
        <taxon>Dikarya</taxon>
        <taxon>Basidiomycota</taxon>
        <taxon>Agaricomycotina</taxon>
        <taxon>Agaricomycetes</taxon>
        <taxon>Agaricomycetidae</taxon>
        <taxon>Amylocorticiales</taxon>
        <taxon>Amylocorticiaceae</taxon>
        <taxon>Plicatura</taxon>
        <taxon>Plicaturopsis crispa</taxon>
    </lineage>
</organism>
<feature type="region of interest" description="Disordered" evidence="1">
    <location>
        <begin position="1"/>
        <end position="78"/>
    </location>
</feature>
<dbReference type="AlphaFoldDB" id="A0A0C9SL37"/>
<name>A0A0C9SL37_PLICR</name>
<dbReference type="HOGENOM" id="CLU_771874_0_0_1"/>
<feature type="compositionally biased region" description="Polar residues" evidence="1">
    <location>
        <begin position="67"/>
        <end position="77"/>
    </location>
</feature>
<evidence type="ECO:0000313" key="3">
    <source>
        <dbReference type="Proteomes" id="UP000053263"/>
    </source>
</evidence>
<evidence type="ECO:0000313" key="2">
    <source>
        <dbReference type="EMBL" id="KII84806.1"/>
    </source>
</evidence>
<feature type="compositionally biased region" description="Polar residues" evidence="1">
    <location>
        <begin position="231"/>
        <end position="257"/>
    </location>
</feature>
<evidence type="ECO:0000256" key="1">
    <source>
        <dbReference type="SAM" id="MobiDB-lite"/>
    </source>
</evidence>
<dbReference type="EMBL" id="KN832569">
    <property type="protein sequence ID" value="KII84806.1"/>
    <property type="molecule type" value="Genomic_DNA"/>
</dbReference>
<gene>
    <name evidence="2" type="ORF">PLICRDRAFT_342186</name>
</gene>
<feature type="compositionally biased region" description="Basic and acidic residues" evidence="1">
    <location>
        <begin position="44"/>
        <end position="64"/>
    </location>
</feature>
<keyword evidence="3" id="KW-1185">Reference proteome</keyword>
<sequence>MSDPNHHPQSPSSQHSVKRTRFQPPVNGRMSHYSISSGSSHSSSSRERRRENDAVDVVRPHEMAHGVSNTSIVQNESPLRRAGLLQPRSYASSNAPIPSHTAHPHSQTDIRASTMQLSNMLLSPPLDPSSPSPHANSFIFPGSTSVRDLEEDNILLPPPVSISVTSGFDDAGLSMSTASIETDATGSTAAAADLTADTERYASGAATPRPRPRDDRSRSPSQAPSGLTILLSRQGTSAPNTPTQESAPQLMRQASKSSLSVPTLTSHHLNTVMLAPSERTPLLANGDGPVLPNGNGQAVQRRNRWRLPRPTWSWKATRARIGPRSLKSIAAGTLKTGVTSLPAVLLGSLLNILDGVSLS</sequence>
<accession>A0A0C9SL37</accession>
<proteinExistence type="predicted"/>
<protein>
    <submittedName>
        <fullName evidence="2">Uncharacterized protein</fullName>
    </submittedName>
</protein>